<evidence type="ECO:0000313" key="2">
    <source>
        <dbReference type="EMBL" id="CAF1809529.1"/>
    </source>
</evidence>
<dbReference type="Proteomes" id="UP001295469">
    <property type="component" value="Chromosome C04"/>
</dbReference>
<keyword evidence="1" id="KW-1133">Transmembrane helix</keyword>
<dbReference type="AlphaFoldDB" id="A0A816J9F2"/>
<keyword evidence="1" id="KW-0812">Transmembrane</keyword>
<accession>A0A816J9F2</accession>
<protein>
    <submittedName>
        <fullName evidence="2">(rape) hypothetical protein</fullName>
    </submittedName>
</protein>
<sequence>EDSSRYSFLRKNHSAYVFVYFLFSIFFIFSAVWSQSSIYSLKRCSVLVRLSRVLF</sequence>
<evidence type="ECO:0000256" key="1">
    <source>
        <dbReference type="SAM" id="Phobius"/>
    </source>
</evidence>
<organism evidence="2">
    <name type="scientific">Brassica napus</name>
    <name type="common">Rape</name>
    <dbReference type="NCBI Taxonomy" id="3708"/>
    <lineage>
        <taxon>Eukaryota</taxon>
        <taxon>Viridiplantae</taxon>
        <taxon>Streptophyta</taxon>
        <taxon>Embryophyta</taxon>
        <taxon>Tracheophyta</taxon>
        <taxon>Spermatophyta</taxon>
        <taxon>Magnoliopsida</taxon>
        <taxon>eudicotyledons</taxon>
        <taxon>Gunneridae</taxon>
        <taxon>Pentapetalae</taxon>
        <taxon>rosids</taxon>
        <taxon>malvids</taxon>
        <taxon>Brassicales</taxon>
        <taxon>Brassicaceae</taxon>
        <taxon>Brassiceae</taxon>
        <taxon>Brassica</taxon>
    </lineage>
</organism>
<name>A0A816J9F2_BRANA</name>
<feature type="non-terminal residue" evidence="2">
    <location>
        <position position="1"/>
    </location>
</feature>
<feature type="transmembrane region" description="Helical" evidence="1">
    <location>
        <begin position="15"/>
        <end position="33"/>
    </location>
</feature>
<proteinExistence type="predicted"/>
<dbReference type="EMBL" id="HG994368">
    <property type="protein sequence ID" value="CAF1809529.1"/>
    <property type="molecule type" value="Genomic_DNA"/>
</dbReference>
<keyword evidence="1" id="KW-0472">Membrane</keyword>
<gene>
    <name evidence="2" type="ORF">DARMORV10_C04P08470.1</name>
</gene>
<reference evidence="2" key="1">
    <citation type="submission" date="2021-01" db="EMBL/GenBank/DDBJ databases">
        <authorList>
            <consortium name="Genoscope - CEA"/>
            <person name="William W."/>
        </authorList>
    </citation>
    <scope>NUCLEOTIDE SEQUENCE</scope>
</reference>